<reference evidence="7" key="2">
    <citation type="submission" date="2023-04" db="EMBL/GenBank/DDBJ databases">
        <authorList>
            <person name="Bu L."/>
            <person name="Lu L."/>
            <person name="Laidemitt M.R."/>
            <person name="Zhang S.M."/>
            <person name="Mutuku M."/>
            <person name="Mkoji G."/>
            <person name="Steinauer M."/>
            <person name="Loker E.S."/>
        </authorList>
    </citation>
    <scope>NUCLEOTIDE SEQUENCE</scope>
    <source>
        <strain evidence="7">KasaAsao</strain>
        <tissue evidence="7">Whole Snail</tissue>
    </source>
</reference>
<keyword evidence="5" id="KW-0694">RNA-binding</keyword>
<dbReference type="InterPro" id="IPR026795">
    <property type="entry name" value="SHFL"/>
</dbReference>
<dbReference type="GO" id="GO:0005634">
    <property type="term" value="C:nucleus"/>
    <property type="evidence" value="ECO:0007669"/>
    <property type="project" value="UniProtKB-SubCell"/>
</dbReference>
<keyword evidence="8" id="KW-1185">Reference proteome</keyword>
<comment type="similarity">
    <text evidence="3">Belongs to the SHFL family.</text>
</comment>
<evidence type="ECO:0000313" key="7">
    <source>
        <dbReference type="EMBL" id="KAK0052762.1"/>
    </source>
</evidence>
<proteinExistence type="inferred from homology"/>
<protein>
    <submittedName>
        <fullName evidence="7">UPF0515 protein</fullName>
    </submittedName>
</protein>
<dbReference type="AlphaFoldDB" id="A0AAD8BED9"/>
<evidence type="ECO:0000313" key="8">
    <source>
        <dbReference type="Proteomes" id="UP001233172"/>
    </source>
</evidence>
<sequence length="479" mass="55642">MKRLDCITMEHNSLENEARRLRELFKGRFNQQDAILLVTHHGENAANYVLQESPENVAKFLEEDRTVRFSEEEVARVNRLLKEGLESESKPRLFACGKCTKCWWKRVPFRKQVSRCFKCNTKYDPVPEEDEWGLGEFECHFCGYFFRSTAIMNITECVCHRCNHTVKVSRITPPSKKPRQVPNRQYHHCNGENCYDRLTLPSKCDRCANKETQDVPHNDAVVRSEADTCKCSRRHDRRGGLQRPFNDNELVHILASDPQGPGHEKQPYQDGNFVGMKLPKKELKNRQMQLNSHEIGLKLQQVTLEELHIDRGKREVCREKQGMNRNEKLACQIQPVGELKEKLVSQIKPEAEMKEKLVSQIQPAGEMKEKLVSQIKPKGEMKEKLVSQIQLKGKRLLHKDELENDEQAMKPKEDVVERPLCYHPLSVPYLPQKAVVRTFSEKHTISASTVTTCLDQSSLKTEPFRVAYTLYSEKKKHKH</sequence>
<dbReference type="Pfam" id="PF15135">
    <property type="entry name" value="UPF0515"/>
    <property type="match status" value="1"/>
</dbReference>
<dbReference type="Proteomes" id="UP001233172">
    <property type="component" value="Unassembled WGS sequence"/>
</dbReference>
<evidence type="ECO:0000256" key="6">
    <source>
        <dbReference type="ARBA" id="ARBA00023242"/>
    </source>
</evidence>
<gene>
    <name evidence="7" type="ORF">Bpfe_017878</name>
</gene>
<evidence type="ECO:0000256" key="1">
    <source>
        <dbReference type="ARBA" id="ARBA00004123"/>
    </source>
</evidence>
<dbReference type="GO" id="GO:0045087">
    <property type="term" value="P:innate immune response"/>
    <property type="evidence" value="ECO:0007669"/>
    <property type="project" value="TreeGrafter"/>
</dbReference>
<comment type="subcellular location">
    <subcellularLocation>
        <location evidence="2">Cytoplasm</location>
        <location evidence="2">Cytoplasmic ribonucleoprotein granule</location>
    </subcellularLocation>
    <subcellularLocation>
        <location evidence="1">Nucleus</location>
    </subcellularLocation>
</comment>
<accession>A0AAD8BED9</accession>
<dbReference type="GO" id="GO:1990825">
    <property type="term" value="F:sequence-specific mRNA binding"/>
    <property type="evidence" value="ECO:0007669"/>
    <property type="project" value="TreeGrafter"/>
</dbReference>
<keyword evidence="6" id="KW-0539">Nucleus</keyword>
<dbReference type="PANTHER" id="PTHR16135:SF2">
    <property type="entry name" value="SHIFTLESS ANTIVIRAL INHIBITOR OF RIBOSOMAL FRAMESHIFTING PROTEIN"/>
    <property type="match status" value="1"/>
</dbReference>
<evidence type="ECO:0000256" key="5">
    <source>
        <dbReference type="ARBA" id="ARBA00022884"/>
    </source>
</evidence>
<comment type="caution">
    <text evidence="7">The sequence shown here is derived from an EMBL/GenBank/DDBJ whole genome shotgun (WGS) entry which is preliminary data.</text>
</comment>
<dbReference type="GO" id="GO:0075523">
    <property type="term" value="P:viral translational frameshifting"/>
    <property type="evidence" value="ECO:0007669"/>
    <property type="project" value="TreeGrafter"/>
</dbReference>
<evidence type="ECO:0000256" key="3">
    <source>
        <dbReference type="ARBA" id="ARBA00005469"/>
    </source>
</evidence>
<reference evidence="7" key="1">
    <citation type="journal article" date="2023" name="PLoS Negl. Trop. Dis.">
        <title>A genome sequence for Biomphalaria pfeifferi, the major vector snail for the human-infecting parasite Schistosoma mansoni.</title>
        <authorList>
            <person name="Bu L."/>
            <person name="Lu L."/>
            <person name="Laidemitt M.R."/>
            <person name="Zhang S.M."/>
            <person name="Mutuku M."/>
            <person name="Mkoji G."/>
            <person name="Steinauer M."/>
            <person name="Loker E.S."/>
        </authorList>
    </citation>
    <scope>NUCLEOTIDE SEQUENCE</scope>
    <source>
        <strain evidence="7">KasaAsao</strain>
    </source>
</reference>
<evidence type="ECO:0000256" key="4">
    <source>
        <dbReference type="ARBA" id="ARBA00022490"/>
    </source>
</evidence>
<evidence type="ECO:0000256" key="2">
    <source>
        <dbReference type="ARBA" id="ARBA00004331"/>
    </source>
</evidence>
<dbReference type="GO" id="GO:0036464">
    <property type="term" value="C:cytoplasmic ribonucleoprotein granule"/>
    <property type="evidence" value="ECO:0007669"/>
    <property type="project" value="UniProtKB-SubCell"/>
</dbReference>
<dbReference type="GO" id="GO:0043022">
    <property type="term" value="F:ribosome binding"/>
    <property type="evidence" value="ECO:0007669"/>
    <property type="project" value="TreeGrafter"/>
</dbReference>
<dbReference type="EMBL" id="JASAOG010000092">
    <property type="protein sequence ID" value="KAK0052762.1"/>
    <property type="molecule type" value="Genomic_DNA"/>
</dbReference>
<organism evidence="7 8">
    <name type="scientific">Biomphalaria pfeifferi</name>
    <name type="common">Bloodfluke planorb</name>
    <name type="synonym">Freshwater snail</name>
    <dbReference type="NCBI Taxonomy" id="112525"/>
    <lineage>
        <taxon>Eukaryota</taxon>
        <taxon>Metazoa</taxon>
        <taxon>Spiralia</taxon>
        <taxon>Lophotrochozoa</taxon>
        <taxon>Mollusca</taxon>
        <taxon>Gastropoda</taxon>
        <taxon>Heterobranchia</taxon>
        <taxon>Euthyneura</taxon>
        <taxon>Panpulmonata</taxon>
        <taxon>Hygrophila</taxon>
        <taxon>Lymnaeoidea</taxon>
        <taxon>Planorbidae</taxon>
        <taxon>Biomphalaria</taxon>
    </lineage>
</organism>
<keyword evidence="4" id="KW-0963">Cytoplasm</keyword>
<name>A0AAD8BED9_BIOPF</name>
<dbReference type="PANTHER" id="PTHR16135">
    <property type="entry name" value="REPRESSOR OF YIELD OF DENV PROTEIN"/>
    <property type="match status" value="1"/>
</dbReference>